<name>A0ABN4DE24_9CORY</name>
<dbReference type="EMBL" id="CP008944">
    <property type="protein sequence ID" value="AIG63457.1"/>
    <property type="molecule type" value="Genomic_DNA"/>
</dbReference>
<reference evidence="2 3" key="1">
    <citation type="submission" date="2014-07" db="EMBL/GenBank/DDBJ databases">
        <title>Complete genome sequence of Corynebacterium atypicum DSM 44849: identifiction of the mycolic acid biosynthesis genes.</title>
        <authorList>
            <person name="Tippelt A."/>
            <person name="Mollmann S."/>
            <person name="Albersmeier A."/>
            <person name="Jaenicke S."/>
            <person name="Ruckert C."/>
            <person name="Tauch A."/>
        </authorList>
    </citation>
    <scope>NUCLEOTIDE SEQUENCE [LARGE SCALE GENOMIC DNA]</scope>
    <source>
        <strain evidence="2 3">R2070</strain>
    </source>
</reference>
<dbReference type="Pfam" id="PF02514">
    <property type="entry name" value="CobN-Mg_chel"/>
    <property type="match status" value="1"/>
</dbReference>
<dbReference type="Proteomes" id="UP000028504">
    <property type="component" value="Chromosome"/>
</dbReference>
<protein>
    <submittedName>
        <fullName evidence="2">Magnesium chelatase</fullName>
    </submittedName>
</protein>
<organism evidence="2 3">
    <name type="scientific">Corynebacterium atypicum</name>
    <dbReference type="NCBI Taxonomy" id="191610"/>
    <lineage>
        <taxon>Bacteria</taxon>
        <taxon>Bacillati</taxon>
        <taxon>Actinomycetota</taxon>
        <taxon>Actinomycetes</taxon>
        <taxon>Mycobacteriales</taxon>
        <taxon>Corynebacteriaceae</taxon>
        <taxon>Corynebacterium</taxon>
    </lineage>
</organism>
<sequence length="1214" mass="132155">MKVAVISHFHEGLRGLMAAAARLNRACPGWGALRVFDATSPVGEAEAGSIRGVLECADALVVDLPRAHPSWQALAGSVLPGARGFVVGHDPVTLAHVRVGSSQPAENLRRSAEVMEAYRRMAPGDADYVLVLLVGAYGGNADVEVRKPAVRPEGMYLADPVRGVRFDSRAEFEADAASRNAAPGPDIAREPEDVIVVLFNGYSFPTNPEPVAGEVVEALRPYARVVPVAVETDPAHSIEPLRGLLTREGYRPDLIVNTMAFRLGAGPMGGDVDAGEGLLRELDAPLVHTIQLSQYSVDEWHSSHSLSPSEVLVSVMLPEFDGTVCQIPVAAKVMVPPPEGAPQGAIATADMAVIPEQMARLVGRVRTLLRLRRLANQDKRVALIGYDYPAGEGALLAAAQLDVARSIEAILGRLAAEGYRTHKVAAEQIRADLLAKGVNDPAYGTAKDPTLYPREQMWADLANERARAEVAAHWRGREELPMVDAGGDFLIPGVEYGNVFVGVQPGRARVEDSHTAHDDTTPPHPQYLAYYTWLREVWKADVVVHVGTHGTFEFLKSRENAVSVRDFPDLMLADLPHVYLYYISNPAEGLAVRRRAHGVLVSYQPTLMVGGCVPEQIARIDSLLDAYRRGADMTPQNLEDLAEDIRELASQAHLPTDPLELEAEVERMKARLVPMGLHVFGAVFDAEQIRLMTRALLAAGHDDVAPAFERMARLDGLTTAEVDRLGDREIRVYEQRAMELVDRALAGAELAESEVGRGIVQEARAVARAWRTNDEWSGLLRALSGRHIAARLGGDPIRTPDVLPSGSSLYQFDPRQVPSPLARRRGEQMAQQLKEAYAREHEGQAPRVASIVLWGLETTRTHGETYAQIMSLIGVRPVAHARPGRRRWEVIPTEELEGPRCDVVVTISGFFRDLFPILIDELDDMFAAVSALDEPAEVNPIAARTRATHEQMVAAGFSTNEAEELAHVRLFGPKPGLYSGGLTGVVEDGAWETRQDLADSFVAGLEHVYSKGRHGERVGELYGSHLAHVDVVSQLRSNNEYSIVDLDHYFEFLDGMSAAVTSSRGQAVTTVVADTTGRRVQTTSASDAARAGLYAQLLNPAWQEAMLDHGHQGVGEVYARTTNLLGLAATTAQMGSWMFDAVFDTYIGDAEILARLRELNPHASASIAARLVEAARRDLWQATEKQLDALDAAQFEIDTQLEGATGEGGDSWEH</sequence>
<dbReference type="RefSeq" id="WP_038604081.1">
    <property type="nucleotide sequence ID" value="NZ_CP008944.1"/>
</dbReference>
<dbReference type="PANTHER" id="PTHR44119:SF4">
    <property type="entry name" value="AEROBIC COBALTOCHELATASE SUBUNIT COBN"/>
    <property type="match status" value="1"/>
</dbReference>
<evidence type="ECO:0000313" key="2">
    <source>
        <dbReference type="EMBL" id="AIG63457.1"/>
    </source>
</evidence>
<dbReference type="InterPro" id="IPR003672">
    <property type="entry name" value="CobN/Mg_chltase"/>
</dbReference>
<accession>A0ABN4DE24</accession>
<dbReference type="PANTHER" id="PTHR44119">
    <property type="entry name" value="MAGNESIUM-CHELATASE SUBUNIT CHLH, CHLOROPLASTIC"/>
    <property type="match status" value="1"/>
</dbReference>
<keyword evidence="3" id="KW-1185">Reference proteome</keyword>
<feature type="domain" description="CobN/magnesium chelatase" evidence="1">
    <location>
        <begin position="130"/>
        <end position="1186"/>
    </location>
</feature>
<gene>
    <name evidence="2" type="ORF">CATYP_00720</name>
</gene>
<evidence type="ECO:0000259" key="1">
    <source>
        <dbReference type="Pfam" id="PF02514"/>
    </source>
</evidence>
<dbReference type="CDD" id="cd10150">
    <property type="entry name" value="CobN_like"/>
    <property type="match status" value="1"/>
</dbReference>
<proteinExistence type="predicted"/>
<evidence type="ECO:0000313" key="3">
    <source>
        <dbReference type="Proteomes" id="UP000028504"/>
    </source>
</evidence>